<feature type="region of interest" description="Disordered" evidence="1">
    <location>
        <begin position="115"/>
        <end position="184"/>
    </location>
</feature>
<evidence type="ECO:0000313" key="3">
    <source>
        <dbReference type="Proteomes" id="UP001161247"/>
    </source>
</evidence>
<organism evidence="2 3">
    <name type="scientific">Oldenlandia corymbosa var. corymbosa</name>
    <dbReference type="NCBI Taxonomy" id="529605"/>
    <lineage>
        <taxon>Eukaryota</taxon>
        <taxon>Viridiplantae</taxon>
        <taxon>Streptophyta</taxon>
        <taxon>Embryophyta</taxon>
        <taxon>Tracheophyta</taxon>
        <taxon>Spermatophyta</taxon>
        <taxon>Magnoliopsida</taxon>
        <taxon>eudicotyledons</taxon>
        <taxon>Gunneridae</taxon>
        <taxon>Pentapetalae</taxon>
        <taxon>asterids</taxon>
        <taxon>lamiids</taxon>
        <taxon>Gentianales</taxon>
        <taxon>Rubiaceae</taxon>
        <taxon>Rubioideae</taxon>
        <taxon>Spermacoceae</taxon>
        <taxon>Hedyotis-Oldenlandia complex</taxon>
        <taxon>Oldenlandia</taxon>
    </lineage>
</organism>
<sequence>MREGVRDVPPKFLQIKQDDKFFSRLLSKESSKGGGAGEASFRVLYYGGAAGSIPFMWESQPGTPKHPSLDNSVPPLTPPPSYQLSPRTMKNMRSHSKPNFLGSLFSRKCTRKTANDKMGSFSSSSSLSYSSSSQSMPSTPMNKSGSRKKNGLTRSTSAVQFQIDDEDEQNEVSPTSTLCFGGGIRFGGGGRPMKKVMKRAFLSISGQGTPN</sequence>
<keyword evidence="3" id="KW-1185">Reference proteome</keyword>
<evidence type="ECO:0000313" key="2">
    <source>
        <dbReference type="EMBL" id="CAI9091834.1"/>
    </source>
</evidence>
<dbReference type="PANTHER" id="PTHR33257">
    <property type="entry name" value="OS05G0165500 PROTEIN"/>
    <property type="match status" value="1"/>
</dbReference>
<proteinExistence type="predicted"/>
<evidence type="ECO:0000256" key="1">
    <source>
        <dbReference type="SAM" id="MobiDB-lite"/>
    </source>
</evidence>
<reference evidence="2" key="1">
    <citation type="submission" date="2023-03" db="EMBL/GenBank/DDBJ databases">
        <authorList>
            <person name="Julca I."/>
        </authorList>
    </citation>
    <scope>NUCLEOTIDE SEQUENCE</scope>
</reference>
<feature type="compositionally biased region" description="Low complexity" evidence="1">
    <location>
        <begin position="120"/>
        <end position="138"/>
    </location>
</feature>
<dbReference type="AlphaFoldDB" id="A0AAV1C8A7"/>
<feature type="region of interest" description="Disordered" evidence="1">
    <location>
        <begin position="57"/>
        <end position="77"/>
    </location>
</feature>
<dbReference type="Proteomes" id="UP001161247">
    <property type="component" value="Chromosome 1"/>
</dbReference>
<gene>
    <name evidence="2" type="ORF">OLC1_LOCUS3655</name>
</gene>
<dbReference type="EMBL" id="OX459118">
    <property type="protein sequence ID" value="CAI9091834.1"/>
    <property type="molecule type" value="Genomic_DNA"/>
</dbReference>
<dbReference type="PANTHER" id="PTHR33257:SF4">
    <property type="entry name" value="EXPRESSED PROTEIN"/>
    <property type="match status" value="1"/>
</dbReference>
<name>A0AAV1C8A7_OLDCO</name>
<accession>A0AAV1C8A7</accession>
<protein>
    <submittedName>
        <fullName evidence="2">OLC1v1021927C1</fullName>
    </submittedName>
</protein>